<dbReference type="STRING" id="1423813.FC26_GL001285"/>
<keyword evidence="1 4" id="KW-0808">Transferase</keyword>
<feature type="active site" evidence="5">
    <location>
        <position position="84"/>
    </location>
</feature>
<name>A0A0R2AFN1_9LACO</name>
<dbReference type="InterPro" id="IPR016035">
    <property type="entry name" value="Acyl_Trfase/lysoPLipase"/>
</dbReference>
<evidence type="ECO:0000256" key="2">
    <source>
        <dbReference type="ARBA" id="ARBA00023315"/>
    </source>
</evidence>
<keyword evidence="8" id="KW-1185">Reference proteome</keyword>
<comment type="caution">
    <text evidence="7">The sequence shown here is derived from an EMBL/GenBank/DDBJ whole genome shotgun (WGS) entry which is preliminary data.</text>
</comment>
<dbReference type="SUPFAM" id="SSF55048">
    <property type="entry name" value="Probable ACP-binding domain of malonyl-CoA ACP transacylase"/>
    <property type="match status" value="1"/>
</dbReference>
<dbReference type="InterPro" id="IPR024925">
    <property type="entry name" value="Malonyl_CoA-ACP_transAc"/>
</dbReference>
<dbReference type="PIRSF" id="PIRSF000446">
    <property type="entry name" value="Mct"/>
    <property type="match status" value="1"/>
</dbReference>
<dbReference type="GO" id="GO:0004314">
    <property type="term" value="F:[acyl-carrier-protein] S-malonyltransferase activity"/>
    <property type="evidence" value="ECO:0007669"/>
    <property type="project" value="UniProtKB-EC"/>
</dbReference>
<feature type="active site" evidence="5">
    <location>
        <position position="194"/>
    </location>
</feature>
<dbReference type="OrthoDB" id="9805460at2"/>
<dbReference type="InterPro" id="IPR014043">
    <property type="entry name" value="Acyl_transferase_dom"/>
</dbReference>
<dbReference type="GO" id="GO:0005829">
    <property type="term" value="C:cytosol"/>
    <property type="evidence" value="ECO:0007669"/>
    <property type="project" value="TreeGrafter"/>
</dbReference>
<evidence type="ECO:0000256" key="1">
    <source>
        <dbReference type="ARBA" id="ARBA00022679"/>
    </source>
</evidence>
<dbReference type="SUPFAM" id="SSF52151">
    <property type="entry name" value="FabD/lysophospholipase-like"/>
    <property type="match status" value="1"/>
</dbReference>
<sequence length="307" mass="32641">MTIGYLFSGQGQQFAGMGADLYAQEASYRDVIDQASDILHHDLTTPAVVEDPQLAQANIVAFSVALHRVLAPELPAPAAMTGLSLGEYSALVAADSLDLATILPLVVDRTAYMNEAGAQRPGTMSAVLKTSAAQVEAICHQVREQGELVYPANYNTARQIVIGGSAAGVAQATERFHAAGIKRVVPLNMTVASHTPLMAAASRSLARRLQDVVFEEPSVAVYSNTTARPFAQLSLRDTLVKQLVQPTRFDLCLTALCDQGCDTLIEIGPGDALSKLAHKNHPDLATAHVDSVATLNQVRHALEEVHG</sequence>
<dbReference type="PANTHER" id="PTHR42681">
    <property type="entry name" value="MALONYL-COA-ACYL CARRIER PROTEIN TRANSACYLASE, MITOCHONDRIAL"/>
    <property type="match status" value="1"/>
</dbReference>
<comment type="similarity">
    <text evidence="4">Belongs to the fabD family.</text>
</comment>
<gene>
    <name evidence="7" type="ORF">FC26_GL001285</name>
</gene>
<evidence type="ECO:0000256" key="3">
    <source>
        <dbReference type="ARBA" id="ARBA00048462"/>
    </source>
</evidence>
<evidence type="ECO:0000313" key="8">
    <source>
        <dbReference type="Proteomes" id="UP000051733"/>
    </source>
</evidence>
<evidence type="ECO:0000313" key="7">
    <source>
        <dbReference type="EMBL" id="KRM61843.1"/>
    </source>
</evidence>
<dbReference type="InterPro" id="IPR050858">
    <property type="entry name" value="Mal-CoA-ACP_Trans/PKS_FabD"/>
</dbReference>
<dbReference type="InterPro" id="IPR001227">
    <property type="entry name" value="Ac_transferase_dom_sf"/>
</dbReference>
<protein>
    <recommendedName>
        <fullName evidence="4">Malonyl CoA-acyl carrier protein transacylase</fullName>
        <ecNumber evidence="4">2.3.1.39</ecNumber>
    </recommendedName>
</protein>
<dbReference type="FunFam" id="3.30.70.250:FF:000001">
    <property type="entry name" value="Malonyl CoA-acyl carrier protein transacylase"/>
    <property type="match status" value="1"/>
</dbReference>
<reference evidence="7 8" key="1">
    <citation type="journal article" date="2015" name="Genome Announc.">
        <title>Expanding the biotechnology potential of lactobacilli through comparative genomics of 213 strains and associated genera.</title>
        <authorList>
            <person name="Sun Z."/>
            <person name="Harris H.M."/>
            <person name="McCann A."/>
            <person name="Guo C."/>
            <person name="Argimon S."/>
            <person name="Zhang W."/>
            <person name="Yang X."/>
            <person name="Jeffery I.B."/>
            <person name="Cooney J.C."/>
            <person name="Kagawa T.F."/>
            <person name="Liu W."/>
            <person name="Song Y."/>
            <person name="Salvetti E."/>
            <person name="Wrobel A."/>
            <person name="Rasinkangas P."/>
            <person name="Parkhill J."/>
            <person name="Rea M.C."/>
            <person name="O'Sullivan O."/>
            <person name="Ritari J."/>
            <person name="Douillard F.P."/>
            <person name="Paul Ross R."/>
            <person name="Yang R."/>
            <person name="Briner A.E."/>
            <person name="Felis G.E."/>
            <person name="de Vos W.M."/>
            <person name="Barrangou R."/>
            <person name="Klaenhammer T.R."/>
            <person name="Caufield P.W."/>
            <person name="Cui Y."/>
            <person name="Zhang H."/>
            <person name="O'Toole P.W."/>
        </authorList>
    </citation>
    <scope>NUCLEOTIDE SEQUENCE [LARGE SCALE GENOMIC DNA]</scope>
    <source>
        <strain evidence="7 8">DSM 20634</strain>
    </source>
</reference>
<evidence type="ECO:0000259" key="6">
    <source>
        <dbReference type="SMART" id="SM00827"/>
    </source>
</evidence>
<evidence type="ECO:0000256" key="5">
    <source>
        <dbReference type="PIRSR" id="PIRSR000446-1"/>
    </source>
</evidence>
<dbReference type="Proteomes" id="UP000051733">
    <property type="component" value="Unassembled WGS sequence"/>
</dbReference>
<dbReference type="EC" id="2.3.1.39" evidence="4"/>
<dbReference type="EMBL" id="AYYY01000020">
    <property type="protein sequence ID" value="KRM61843.1"/>
    <property type="molecule type" value="Genomic_DNA"/>
</dbReference>
<dbReference type="Pfam" id="PF00698">
    <property type="entry name" value="Acyl_transf_1"/>
    <property type="match status" value="1"/>
</dbReference>
<dbReference type="SMART" id="SM00827">
    <property type="entry name" value="PKS_AT"/>
    <property type="match status" value="1"/>
</dbReference>
<dbReference type="Gene3D" id="3.40.366.10">
    <property type="entry name" value="Malonyl-Coenzyme A Acyl Carrier Protein, domain 2"/>
    <property type="match status" value="1"/>
</dbReference>
<dbReference type="PANTHER" id="PTHR42681:SF1">
    <property type="entry name" value="MALONYL-COA-ACYL CARRIER PROTEIN TRANSACYLASE, MITOCHONDRIAL"/>
    <property type="match status" value="1"/>
</dbReference>
<feature type="domain" description="Malonyl-CoA:ACP transacylase (MAT)" evidence="6">
    <location>
        <begin position="6"/>
        <end position="301"/>
    </location>
</feature>
<proteinExistence type="inferred from homology"/>
<evidence type="ECO:0000256" key="4">
    <source>
        <dbReference type="PIRNR" id="PIRNR000446"/>
    </source>
</evidence>
<dbReference type="InterPro" id="IPR016036">
    <property type="entry name" value="Malonyl_transacylase_ACP-bd"/>
</dbReference>
<comment type="catalytic activity">
    <reaction evidence="3 4">
        <text>holo-[ACP] + malonyl-CoA = malonyl-[ACP] + CoA</text>
        <dbReference type="Rhea" id="RHEA:41792"/>
        <dbReference type="Rhea" id="RHEA-COMP:9623"/>
        <dbReference type="Rhea" id="RHEA-COMP:9685"/>
        <dbReference type="ChEBI" id="CHEBI:57287"/>
        <dbReference type="ChEBI" id="CHEBI:57384"/>
        <dbReference type="ChEBI" id="CHEBI:64479"/>
        <dbReference type="ChEBI" id="CHEBI:78449"/>
        <dbReference type="EC" id="2.3.1.39"/>
    </reaction>
</comment>
<dbReference type="PATRIC" id="fig|1423813.3.peg.1310"/>
<dbReference type="Gene3D" id="3.30.70.250">
    <property type="entry name" value="Malonyl-CoA ACP transacylase, ACP-binding"/>
    <property type="match status" value="1"/>
</dbReference>
<dbReference type="GO" id="GO:0006633">
    <property type="term" value="P:fatty acid biosynthetic process"/>
    <property type="evidence" value="ECO:0007669"/>
    <property type="project" value="TreeGrafter"/>
</dbReference>
<organism evidence="7 8">
    <name type="scientific">Paucilactobacillus vaccinostercus DSM 20634</name>
    <dbReference type="NCBI Taxonomy" id="1423813"/>
    <lineage>
        <taxon>Bacteria</taxon>
        <taxon>Bacillati</taxon>
        <taxon>Bacillota</taxon>
        <taxon>Bacilli</taxon>
        <taxon>Lactobacillales</taxon>
        <taxon>Lactobacillaceae</taxon>
        <taxon>Paucilactobacillus</taxon>
    </lineage>
</organism>
<dbReference type="AlphaFoldDB" id="A0A0R2AFN1"/>
<accession>A0A0R2AFN1</accession>
<dbReference type="RefSeq" id="WP_057778234.1">
    <property type="nucleotide sequence ID" value="NZ_AYYY01000020.1"/>
</dbReference>
<keyword evidence="2 4" id="KW-0012">Acyltransferase</keyword>